<evidence type="ECO:0000256" key="1">
    <source>
        <dbReference type="SAM" id="MobiDB-lite"/>
    </source>
</evidence>
<evidence type="ECO:0000313" key="2">
    <source>
        <dbReference type="EMBL" id="GBP28027.1"/>
    </source>
</evidence>
<reference evidence="2 3" key="1">
    <citation type="journal article" date="2019" name="Commun. Biol.">
        <title>The bagworm genome reveals a unique fibroin gene that provides high tensile strength.</title>
        <authorList>
            <person name="Kono N."/>
            <person name="Nakamura H."/>
            <person name="Ohtoshi R."/>
            <person name="Tomita M."/>
            <person name="Numata K."/>
            <person name="Arakawa K."/>
        </authorList>
    </citation>
    <scope>NUCLEOTIDE SEQUENCE [LARGE SCALE GENOMIC DNA]</scope>
</reference>
<dbReference type="EMBL" id="BGZK01000201">
    <property type="protein sequence ID" value="GBP28027.1"/>
    <property type="molecule type" value="Genomic_DNA"/>
</dbReference>
<dbReference type="Proteomes" id="UP000299102">
    <property type="component" value="Unassembled WGS sequence"/>
</dbReference>
<proteinExistence type="predicted"/>
<feature type="region of interest" description="Disordered" evidence="1">
    <location>
        <begin position="1"/>
        <end position="39"/>
    </location>
</feature>
<gene>
    <name evidence="2" type="ORF">EVAR_83658_1</name>
</gene>
<feature type="region of interest" description="Disordered" evidence="1">
    <location>
        <begin position="53"/>
        <end position="75"/>
    </location>
</feature>
<keyword evidence="3" id="KW-1185">Reference proteome</keyword>
<protein>
    <submittedName>
        <fullName evidence="2">Uncharacterized protein</fullName>
    </submittedName>
</protein>
<dbReference type="AlphaFoldDB" id="A0A4C1UPP3"/>
<evidence type="ECO:0000313" key="3">
    <source>
        <dbReference type="Proteomes" id="UP000299102"/>
    </source>
</evidence>
<comment type="caution">
    <text evidence="2">The sequence shown here is derived from an EMBL/GenBank/DDBJ whole genome shotgun (WGS) entry which is preliminary data.</text>
</comment>
<name>A0A4C1UPP3_EUMVA</name>
<sequence length="75" mass="8128">MKSSNRMTNERSDRTSAATQAGCVSHPIKNARRGISHLSDRIGRTRVRWREKGAVRSTAGGDCCSDAGADTLSHK</sequence>
<organism evidence="2 3">
    <name type="scientific">Eumeta variegata</name>
    <name type="common">Bagworm moth</name>
    <name type="synonym">Eumeta japonica</name>
    <dbReference type="NCBI Taxonomy" id="151549"/>
    <lineage>
        <taxon>Eukaryota</taxon>
        <taxon>Metazoa</taxon>
        <taxon>Ecdysozoa</taxon>
        <taxon>Arthropoda</taxon>
        <taxon>Hexapoda</taxon>
        <taxon>Insecta</taxon>
        <taxon>Pterygota</taxon>
        <taxon>Neoptera</taxon>
        <taxon>Endopterygota</taxon>
        <taxon>Lepidoptera</taxon>
        <taxon>Glossata</taxon>
        <taxon>Ditrysia</taxon>
        <taxon>Tineoidea</taxon>
        <taxon>Psychidae</taxon>
        <taxon>Oiketicinae</taxon>
        <taxon>Eumeta</taxon>
    </lineage>
</organism>
<accession>A0A4C1UPP3</accession>